<dbReference type="AlphaFoldDB" id="B0C6R0"/>
<dbReference type="Proteomes" id="UP000000268">
    <property type="component" value="Chromosome"/>
</dbReference>
<name>B0C6R0_ACAM1</name>
<dbReference type="GO" id="GO:0030089">
    <property type="term" value="C:phycobilisome"/>
    <property type="evidence" value="ECO:0007669"/>
    <property type="project" value="UniProtKB-KW"/>
</dbReference>
<dbReference type="OrthoDB" id="115545at2"/>
<evidence type="ECO:0000313" key="4">
    <source>
        <dbReference type="Proteomes" id="UP000000268"/>
    </source>
</evidence>
<keyword evidence="2" id="KW-0605">Phycobilisome</keyword>
<accession>B0C6R0</accession>
<evidence type="ECO:0000313" key="3">
    <source>
        <dbReference type="EMBL" id="ABW27616.1"/>
    </source>
</evidence>
<sequence>MARSRQLEEHQLLLAELRESPLTPDTVEQWRQILHDTHASTITQAAKILGQRGLTDLNSDLAETFARLMQKPVKRDPNCLAKAAIADTLYRLESHNHTLFLQGIRHVQIEPVWGGSVDTAATLRGNCALGLVRMHYPNVMTELADLLADPEGPARMVAARAIAYTEDPQGIPLLRLRAKIGDEPQVLSEYLAALLKLAPQQSIPFVSEFLRDTNQQIQELVALVLGESKQPAALDPLQHWWQGIQDPELRITGLLAIAMLRTDEAFQFLLGLVADGSDKTAQEAIQALEIYRQDYDLWQRVCEVRDNRHQS</sequence>
<dbReference type="HOGENOM" id="CLU_893177_0_0_3"/>
<dbReference type="KEGG" id="amr:AM1_2609"/>
<dbReference type="SUPFAM" id="SSF48371">
    <property type="entry name" value="ARM repeat"/>
    <property type="match status" value="1"/>
</dbReference>
<evidence type="ECO:0000256" key="2">
    <source>
        <dbReference type="ARBA" id="ARBA00022738"/>
    </source>
</evidence>
<dbReference type="InterPro" id="IPR016024">
    <property type="entry name" value="ARM-type_fold"/>
</dbReference>
<evidence type="ECO:0008006" key="5">
    <source>
        <dbReference type="Google" id="ProtNLM"/>
    </source>
</evidence>
<evidence type="ECO:0000256" key="1">
    <source>
        <dbReference type="ARBA" id="ARBA00022549"/>
    </source>
</evidence>
<organism evidence="3 4">
    <name type="scientific">Acaryochloris marina (strain MBIC 11017)</name>
    <dbReference type="NCBI Taxonomy" id="329726"/>
    <lineage>
        <taxon>Bacteria</taxon>
        <taxon>Bacillati</taxon>
        <taxon>Cyanobacteriota</taxon>
        <taxon>Cyanophyceae</taxon>
        <taxon>Acaryochloridales</taxon>
        <taxon>Acaryochloridaceae</taxon>
        <taxon>Acaryochloris</taxon>
    </lineage>
</organism>
<dbReference type="Gene3D" id="1.25.10.10">
    <property type="entry name" value="Leucine-rich Repeat Variant"/>
    <property type="match status" value="2"/>
</dbReference>
<dbReference type="STRING" id="329726.AM1_2609"/>
<keyword evidence="4" id="KW-1185">Reference proteome</keyword>
<gene>
    <name evidence="3" type="ordered locus">AM1_2609</name>
</gene>
<dbReference type="EMBL" id="CP000828">
    <property type="protein sequence ID" value="ABW27616.1"/>
    <property type="molecule type" value="Genomic_DNA"/>
</dbReference>
<protein>
    <recommendedName>
        <fullName evidence="5">HEAT repeat domain-containing protein</fullName>
    </recommendedName>
</protein>
<dbReference type="InterPro" id="IPR011989">
    <property type="entry name" value="ARM-like"/>
</dbReference>
<proteinExistence type="predicted"/>
<dbReference type="eggNOG" id="COG1413">
    <property type="taxonomic scope" value="Bacteria"/>
</dbReference>
<keyword evidence="1" id="KW-0042">Antenna complex</keyword>
<dbReference type="RefSeq" id="WP_012163070.1">
    <property type="nucleotide sequence ID" value="NC_009925.1"/>
</dbReference>
<dbReference type="Pfam" id="PF13646">
    <property type="entry name" value="HEAT_2"/>
    <property type="match status" value="1"/>
</dbReference>
<reference evidence="3 4" key="1">
    <citation type="journal article" date="2008" name="Proc. Natl. Acad. Sci. U.S.A.">
        <title>Niche adaptation and genome expansion in the chlorophyll d-producing cyanobacterium Acaryochloris marina.</title>
        <authorList>
            <person name="Swingley W.D."/>
            <person name="Chen M."/>
            <person name="Cheung P.C."/>
            <person name="Conrad A.L."/>
            <person name="Dejesa L.C."/>
            <person name="Hao J."/>
            <person name="Honchak B.M."/>
            <person name="Karbach L.E."/>
            <person name="Kurdoglu A."/>
            <person name="Lahiri S."/>
            <person name="Mastrian S.D."/>
            <person name="Miyashita H."/>
            <person name="Page L."/>
            <person name="Ramakrishna P."/>
            <person name="Satoh S."/>
            <person name="Sattley W.M."/>
            <person name="Shimada Y."/>
            <person name="Taylor H.L."/>
            <person name="Tomo T."/>
            <person name="Tsuchiya T."/>
            <person name="Wang Z.T."/>
            <person name="Raymond J."/>
            <person name="Mimuro M."/>
            <person name="Blankenship R.E."/>
            <person name="Touchman J.W."/>
        </authorList>
    </citation>
    <scope>NUCLEOTIDE SEQUENCE [LARGE SCALE GENOMIC DNA]</scope>
    <source>
        <strain evidence="4">MBIC 11017</strain>
    </source>
</reference>